<dbReference type="GeneID" id="13884901"/>
<dbReference type="FunCoup" id="H2AQY9">
    <property type="interactions" value="31"/>
</dbReference>
<accession>H2AQY9</accession>
<dbReference type="EMBL" id="HE650822">
    <property type="protein sequence ID" value="CCF56789.1"/>
    <property type="molecule type" value="Genomic_DNA"/>
</dbReference>
<evidence type="ECO:0000313" key="2">
    <source>
        <dbReference type="Proteomes" id="UP000005220"/>
    </source>
</evidence>
<dbReference type="RefSeq" id="XP_003955924.1">
    <property type="nucleotide sequence ID" value="XM_003955875.1"/>
</dbReference>
<dbReference type="eggNOG" id="ENOG502S2G9">
    <property type="taxonomic scope" value="Eukaryota"/>
</dbReference>
<dbReference type="InParanoid" id="H2AQY9"/>
<evidence type="ECO:0000313" key="1">
    <source>
        <dbReference type="EMBL" id="CCF56789.1"/>
    </source>
</evidence>
<organism evidence="1 2">
    <name type="scientific">Kazachstania africana (strain ATCC 22294 / BCRC 22015 / CBS 2517 / CECT 1963 / NBRC 1671 / NRRL Y-8276)</name>
    <name type="common">Yeast</name>
    <name type="synonym">Kluyveromyces africanus</name>
    <dbReference type="NCBI Taxonomy" id="1071382"/>
    <lineage>
        <taxon>Eukaryota</taxon>
        <taxon>Fungi</taxon>
        <taxon>Dikarya</taxon>
        <taxon>Ascomycota</taxon>
        <taxon>Saccharomycotina</taxon>
        <taxon>Saccharomycetes</taxon>
        <taxon>Saccharomycetales</taxon>
        <taxon>Saccharomycetaceae</taxon>
        <taxon>Kazachstania</taxon>
    </lineage>
</organism>
<sequence length="243" mass="27975">MLKIIRKDFLYKSLLLNPYRYGKLPTVQLSPIVSSSRAYSKRPITDAREDAPSFKKIFLIGIVGTVIFVAAARSLDKNQPKTSYSAEEYEQVMKGLRRRVTLFKPGELEVIFVPTGDLASVQKYYKKDLEKMKYIEPKEIVNLYRNRTDGKYQALLEDIWEMYADDSVNNLPPGLLVSLLESYMKETCQIGDKVVITNFPRTMKDAIKFESEVSVITNIIIPRNEADSDICRYYDTVSKVKRV</sequence>
<dbReference type="KEGG" id="kaf:KAFR_0B04930"/>
<reference evidence="1 2" key="1">
    <citation type="journal article" date="2011" name="Proc. Natl. Acad. Sci. U.S.A.">
        <title>Evolutionary erosion of yeast sex chromosomes by mating-type switching accidents.</title>
        <authorList>
            <person name="Gordon J.L."/>
            <person name="Armisen D."/>
            <person name="Proux-Wera E."/>
            <person name="Oheigeartaigh S.S."/>
            <person name="Byrne K.P."/>
            <person name="Wolfe K.H."/>
        </authorList>
    </citation>
    <scope>NUCLEOTIDE SEQUENCE [LARGE SCALE GENOMIC DNA]</scope>
    <source>
        <strain evidence="2">ATCC 22294 / BCRC 22015 / CBS 2517 / CECT 1963 / NBRC 1671 / NRRL Y-8276</strain>
    </source>
</reference>
<proteinExistence type="predicted"/>
<name>H2AQY9_KAZAF</name>
<evidence type="ECO:0008006" key="3">
    <source>
        <dbReference type="Google" id="ProtNLM"/>
    </source>
</evidence>
<protein>
    <recommendedName>
        <fullName evidence="3">Altered inheritance of mitochondria protein 36, mitochondrial</fullName>
    </recommendedName>
</protein>
<dbReference type="Proteomes" id="UP000005220">
    <property type="component" value="Chromosome 2"/>
</dbReference>
<gene>
    <name evidence="1" type="primary">KAFR0B04930</name>
    <name evidence="1" type="ORF">KAFR_0B04930</name>
</gene>
<dbReference type="HOGENOM" id="CLU_090420_0_0_1"/>
<keyword evidence="2" id="KW-1185">Reference proteome</keyword>
<dbReference type="OrthoDB" id="4081130at2759"/>
<dbReference type="AlphaFoldDB" id="H2AQY9"/>